<dbReference type="InterPro" id="IPR050275">
    <property type="entry name" value="PGM_Phosphatase"/>
</dbReference>
<dbReference type="CDD" id="cd07067">
    <property type="entry name" value="HP_PGM_like"/>
    <property type="match status" value="1"/>
</dbReference>
<dbReference type="AlphaFoldDB" id="A0A8H4NUY3"/>
<gene>
    <name evidence="1" type="ORF">F53441_10915</name>
</gene>
<dbReference type="SUPFAM" id="SSF53254">
    <property type="entry name" value="Phosphoglycerate mutase-like"/>
    <property type="match status" value="1"/>
</dbReference>
<dbReference type="InterPro" id="IPR013078">
    <property type="entry name" value="His_Pase_superF_clade-1"/>
</dbReference>
<dbReference type="PANTHER" id="PTHR48100:SF1">
    <property type="entry name" value="HISTIDINE PHOSPHATASE FAMILY PROTEIN-RELATED"/>
    <property type="match status" value="1"/>
</dbReference>
<keyword evidence="2" id="KW-1185">Reference proteome</keyword>
<dbReference type="EMBL" id="JAADJG010000529">
    <property type="protein sequence ID" value="KAF4445366.1"/>
    <property type="molecule type" value="Genomic_DNA"/>
</dbReference>
<dbReference type="Gene3D" id="3.40.50.1240">
    <property type="entry name" value="Phosphoglycerate mutase-like"/>
    <property type="match status" value="1"/>
</dbReference>
<sequence length="203" mass="23203">MEEVGSEEWKKYWSKLPGDSSRTWFDAELVPKGVEQAKALGRLYMEGIRSSYFPIPDTIYTSPLARALQTTRLVYEDVMLAQGRLFKPVVKEGLRERLTDHTCDKRRTRQWIQASYPELELETGFTEEDVLWKSDQSETNSDHVSRTQALLEDIWRQDSGSCIAFITHSFTISTILEVIGAPEFRMGEGAMAAFLIKGERASI</sequence>
<dbReference type="GO" id="GO:0016791">
    <property type="term" value="F:phosphatase activity"/>
    <property type="evidence" value="ECO:0007669"/>
    <property type="project" value="TreeGrafter"/>
</dbReference>
<accession>A0A8H4NUY3</accession>
<reference evidence="1" key="1">
    <citation type="submission" date="2020-01" db="EMBL/GenBank/DDBJ databases">
        <title>Identification and distribution of gene clusters putatively required for synthesis of sphingolipid metabolism inhibitors in phylogenetically diverse species of the filamentous fungus Fusarium.</title>
        <authorList>
            <person name="Kim H.-S."/>
            <person name="Busman M."/>
            <person name="Brown D.W."/>
            <person name="Divon H."/>
            <person name="Uhlig S."/>
            <person name="Proctor R.H."/>
        </authorList>
    </citation>
    <scope>NUCLEOTIDE SEQUENCE</scope>
    <source>
        <strain evidence="1">NRRL 53441</strain>
    </source>
</reference>
<dbReference type="InterPro" id="IPR029033">
    <property type="entry name" value="His_PPase_superfam"/>
</dbReference>
<organism evidence="1 2">
    <name type="scientific">Fusarium austroafricanum</name>
    <dbReference type="NCBI Taxonomy" id="2364996"/>
    <lineage>
        <taxon>Eukaryota</taxon>
        <taxon>Fungi</taxon>
        <taxon>Dikarya</taxon>
        <taxon>Ascomycota</taxon>
        <taxon>Pezizomycotina</taxon>
        <taxon>Sordariomycetes</taxon>
        <taxon>Hypocreomycetidae</taxon>
        <taxon>Hypocreales</taxon>
        <taxon>Nectriaceae</taxon>
        <taxon>Fusarium</taxon>
        <taxon>Fusarium concolor species complex</taxon>
    </lineage>
</organism>
<evidence type="ECO:0000313" key="1">
    <source>
        <dbReference type="EMBL" id="KAF4445366.1"/>
    </source>
</evidence>
<proteinExistence type="predicted"/>
<name>A0A8H4NUY3_9HYPO</name>
<dbReference type="PANTHER" id="PTHR48100">
    <property type="entry name" value="BROAD-SPECIFICITY PHOSPHATASE YOR283W-RELATED"/>
    <property type="match status" value="1"/>
</dbReference>
<dbReference type="Pfam" id="PF00300">
    <property type="entry name" value="His_Phos_1"/>
    <property type="match status" value="1"/>
</dbReference>
<evidence type="ECO:0000313" key="2">
    <source>
        <dbReference type="Proteomes" id="UP000605986"/>
    </source>
</evidence>
<protein>
    <recommendedName>
        <fullName evidence="3">Phosphoglycerate mutase</fullName>
    </recommendedName>
</protein>
<dbReference type="GO" id="GO:0005737">
    <property type="term" value="C:cytoplasm"/>
    <property type="evidence" value="ECO:0007669"/>
    <property type="project" value="TreeGrafter"/>
</dbReference>
<dbReference type="OrthoDB" id="496981at2759"/>
<dbReference type="Proteomes" id="UP000605986">
    <property type="component" value="Unassembled WGS sequence"/>
</dbReference>
<evidence type="ECO:0008006" key="3">
    <source>
        <dbReference type="Google" id="ProtNLM"/>
    </source>
</evidence>
<comment type="caution">
    <text evidence="1">The sequence shown here is derived from an EMBL/GenBank/DDBJ whole genome shotgun (WGS) entry which is preliminary data.</text>
</comment>